<dbReference type="Pfam" id="PF03929">
    <property type="entry name" value="PepSY_TM"/>
    <property type="match status" value="1"/>
</dbReference>
<dbReference type="Proteomes" id="UP000010988">
    <property type="component" value="Unassembled WGS sequence"/>
</dbReference>
<dbReference type="InterPro" id="IPR025711">
    <property type="entry name" value="PepSY"/>
</dbReference>
<dbReference type="OrthoDB" id="9791166at2"/>
<feature type="compositionally biased region" description="Polar residues" evidence="1">
    <location>
        <begin position="1"/>
        <end position="17"/>
    </location>
</feature>
<dbReference type="STRING" id="1220583.GOACH_03_01380"/>
<organism evidence="4 5">
    <name type="scientific">Gordonia aichiensis NBRC 108223</name>
    <dbReference type="NCBI Taxonomy" id="1220583"/>
    <lineage>
        <taxon>Bacteria</taxon>
        <taxon>Bacillati</taxon>
        <taxon>Actinomycetota</taxon>
        <taxon>Actinomycetes</taxon>
        <taxon>Mycobacteriales</taxon>
        <taxon>Gordoniaceae</taxon>
        <taxon>Gordonia</taxon>
    </lineage>
</organism>
<evidence type="ECO:0000313" key="5">
    <source>
        <dbReference type="Proteomes" id="UP000010988"/>
    </source>
</evidence>
<feature type="region of interest" description="Disordered" evidence="1">
    <location>
        <begin position="501"/>
        <end position="537"/>
    </location>
</feature>
<feature type="domain" description="PepSY" evidence="3">
    <location>
        <begin position="115"/>
        <end position="174"/>
    </location>
</feature>
<keyword evidence="2" id="KW-0472">Membrane</keyword>
<accession>L7KGQ9</accession>
<dbReference type="RefSeq" id="WP_005169819.1">
    <property type="nucleotide sequence ID" value="NZ_BANR01000003.1"/>
</dbReference>
<feature type="region of interest" description="Disordered" evidence="1">
    <location>
        <begin position="299"/>
        <end position="323"/>
    </location>
</feature>
<proteinExistence type="predicted"/>
<feature type="transmembrane region" description="Helical" evidence="2">
    <location>
        <begin position="208"/>
        <end position="226"/>
    </location>
</feature>
<dbReference type="PANTHER" id="PTHR34219">
    <property type="entry name" value="IRON-REGULATED INNER MEMBRANE PROTEIN-RELATED"/>
    <property type="match status" value="1"/>
</dbReference>
<keyword evidence="2" id="KW-0812">Transmembrane</keyword>
<keyword evidence="5" id="KW-1185">Reference proteome</keyword>
<dbReference type="AlphaFoldDB" id="L7KGQ9"/>
<dbReference type="EMBL" id="BANR01000003">
    <property type="protein sequence ID" value="GAC47122.1"/>
    <property type="molecule type" value="Genomic_DNA"/>
</dbReference>
<dbReference type="eggNOG" id="COG3182">
    <property type="taxonomic scope" value="Bacteria"/>
</dbReference>
<protein>
    <recommendedName>
        <fullName evidence="3">PepSY domain-containing protein</fullName>
    </recommendedName>
</protein>
<sequence>MVSSDSAGPTHVSSPETDPQEADTARADSSPLDTEFPVDTARFPVDTASGRFRAPSAARRWRPLLLRWHFYAGILIGPFLLVAAVTGTLYALIPQVDRAVYSHELTVDHVGTARLSLGDQVTAARRAHPEGTIVSVTPAPNADATTRVSLAVDDVPADRTRTVFVDPYTGEVRGALTTSGEWLPVRAWFDDLHRNLHLGVVGRNYSEIAASWLWVTALGGLILWIGHRRRTRKLNRLLVPDRDAPKRRRTLTWHGAVGTWIIIGLVALSASGLSWSRYAGESIGNLRTEMSWTTPGVSTALHSDTSGHAGHSGHGGGTDAAPPEIAPSDFTAVDRAAQNAGMRAPMVITPPSEAGTAWSVNENNRGFPTRYDAIAVDPHNFSVTDRVDFAQWPFMAKMTDWAISAHMGLYGIVNQIILALLGIGLISVVVRGYLMWWRRRPTRGGLPKAPGRGSLSSLHPGEAVALVIIVAVLGWFVPWFGIPLALFVIVDGVWGIVSTRRGSGGGGHVHGTAEDAHREADSDDVVGSAATDLESSR</sequence>
<evidence type="ECO:0000313" key="4">
    <source>
        <dbReference type="EMBL" id="GAC47122.1"/>
    </source>
</evidence>
<evidence type="ECO:0000256" key="2">
    <source>
        <dbReference type="SAM" id="Phobius"/>
    </source>
</evidence>
<keyword evidence="2" id="KW-1133">Transmembrane helix</keyword>
<feature type="region of interest" description="Disordered" evidence="1">
    <location>
        <begin position="1"/>
        <end position="40"/>
    </location>
</feature>
<feature type="compositionally biased region" description="Basic and acidic residues" evidence="1">
    <location>
        <begin position="511"/>
        <end position="520"/>
    </location>
</feature>
<gene>
    <name evidence="4" type="ORF">GOACH_03_01380</name>
</gene>
<evidence type="ECO:0000259" key="3">
    <source>
        <dbReference type="Pfam" id="PF03413"/>
    </source>
</evidence>
<dbReference type="InterPro" id="IPR005625">
    <property type="entry name" value="PepSY-ass_TM"/>
</dbReference>
<dbReference type="Pfam" id="PF03413">
    <property type="entry name" value="PepSY"/>
    <property type="match status" value="1"/>
</dbReference>
<comment type="caution">
    <text evidence="4">The sequence shown here is derived from an EMBL/GenBank/DDBJ whole genome shotgun (WGS) entry which is preliminary data.</text>
</comment>
<feature type="transmembrane region" description="Helical" evidence="2">
    <location>
        <begin position="68"/>
        <end position="93"/>
    </location>
</feature>
<reference evidence="4 5" key="1">
    <citation type="submission" date="2012-12" db="EMBL/GenBank/DDBJ databases">
        <title>Whole genome shotgun sequence of Gordonia aichiensis NBRC 108223.</title>
        <authorList>
            <person name="Isaki-Nakamura S."/>
            <person name="Hosoyama A."/>
            <person name="Tsuchikane K."/>
            <person name="Ando Y."/>
            <person name="Baba S."/>
            <person name="Ohji S."/>
            <person name="Hamada M."/>
            <person name="Tamura T."/>
            <person name="Yamazoe A."/>
            <person name="Yamazaki S."/>
            <person name="Fujita N."/>
        </authorList>
    </citation>
    <scope>NUCLEOTIDE SEQUENCE [LARGE SCALE GENOMIC DNA]</scope>
    <source>
        <strain evidence="4 5">NBRC 108223</strain>
    </source>
</reference>
<feature type="transmembrane region" description="Helical" evidence="2">
    <location>
        <begin position="412"/>
        <end position="434"/>
    </location>
</feature>
<feature type="transmembrane region" description="Helical" evidence="2">
    <location>
        <begin position="251"/>
        <end position="270"/>
    </location>
</feature>
<name>L7KGQ9_9ACTN</name>
<evidence type="ECO:0000256" key="1">
    <source>
        <dbReference type="SAM" id="MobiDB-lite"/>
    </source>
</evidence>
<dbReference type="PANTHER" id="PTHR34219:SF1">
    <property type="entry name" value="PEPSY DOMAIN-CONTAINING PROTEIN"/>
    <property type="match status" value="1"/>
</dbReference>